<evidence type="ECO:0000256" key="2">
    <source>
        <dbReference type="SAM" id="SignalP"/>
    </source>
</evidence>
<evidence type="ECO:0000313" key="4">
    <source>
        <dbReference type="Proteomes" id="UP000263232"/>
    </source>
</evidence>
<proteinExistence type="predicted"/>
<keyword evidence="1" id="KW-1133">Transmembrane helix</keyword>
<keyword evidence="1" id="KW-0812">Transmembrane</keyword>
<feature type="transmembrane region" description="Helical" evidence="1">
    <location>
        <begin position="250"/>
        <end position="274"/>
    </location>
</feature>
<sequence>MKVSKKWLSTILLVLSIVLFGARLVQAAGGITIAGDRAVITDDVDGALIIVGNDVVVDAHVKGIVLGSGNNVRVNGGIDGPVFIAGNNVSFNGQTEDLFMAGNTVTIGAEAEVERDAFLAGATLTVDAPIKRDLYAAGDTLLLNADIERDGYFAVDKATVRDDAMILGDLTYSSTNTNDAIEQRVDGEISFHRANNVEDDRPITGARILGIVWSTLGALLSGLLIWWLMNRITRGNWQGQEVTNRKAWQALLVGLGAIILIPIITLIMIISRLFIEPALILFTLFIIALTLGFTVAAAAIERNHLSERFGQMKYARVLAFIVAFLAIYILSKLSYIGWLVSLLTATFALGSFILDVYQALRTKPLA</sequence>
<evidence type="ECO:0000313" key="3">
    <source>
        <dbReference type="EMBL" id="AXY26200.1"/>
    </source>
</evidence>
<evidence type="ECO:0008006" key="5">
    <source>
        <dbReference type="Google" id="ProtNLM"/>
    </source>
</evidence>
<organism evidence="3 4">
    <name type="scientific">Suicoccus acidiformans</name>
    <dbReference type="NCBI Taxonomy" id="2036206"/>
    <lineage>
        <taxon>Bacteria</taxon>
        <taxon>Bacillati</taxon>
        <taxon>Bacillota</taxon>
        <taxon>Bacilli</taxon>
        <taxon>Lactobacillales</taxon>
        <taxon>Aerococcaceae</taxon>
        <taxon>Suicoccus</taxon>
    </lineage>
</organism>
<keyword evidence="1" id="KW-0472">Membrane</keyword>
<dbReference type="OrthoDB" id="2155342at2"/>
<dbReference type="Proteomes" id="UP000263232">
    <property type="component" value="Chromosome"/>
</dbReference>
<feature type="chain" id="PRO_5016733761" description="Polymer-forming cytoskeletal protein" evidence="2">
    <location>
        <begin position="28"/>
        <end position="366"/>
    </location>
</feature>
<dbReference type="EMBL" id="CP023434">
    <property type="protein sequence ID" value="AXY26200.1"/>
    <property type="molecule type" value="Genomic_DNA"/>
</dbReference>
<feature type="transmembrane region" description="Helical" evidence="1">
    <location>
        <begin position="312"/>
        <end position="330"/>
    </location>
</feature>
<evidence type="ECO:0000256" key="1">
    <source>
        <dbReference type="SAM" id="Phobius"/>
    </source>
</evidence>
<feature type="transmembrane region" description="Helical" evidence="1">
    <location>
        <begin position="336"/>
        <end position="357"/>
    </location>
</feature>
<reference evidence="3 4" key="1">
    <citation type="submission" date="2017-09" db="EMBL/GenBank/DDBJ databases">
        <title>Complete genome sequence of Oxytococcus suis strain ZY16052.</title>
        <authorList>
            <person name="Li F."/>
        </authorList>
    </citation>
    <scope>NUCLEOTIDE SEQUENCE [LARGE SCALE GENOMIC DNA]</scope>
    <source>
        <strain evidence="3 4">ZY16052</strain>
    </source>
</reference>
<gene>
    <name evidence="3" type="ORF">CL176_09425</name>
</gene>
<name>A0A347WM93_9LACT</name>
<feature type="signal peptide" evidence="2">
    <location>
        <begin position="1"/>
        <end position="27"/>
    </location>
</feature>
<dbReference type="AlphaFoldDB" id="A0A347WM93"/>
<feature type="transmembrane region" description="Helical" evidence="1">
    <location>
        <begin position="208"/>
        <end position="229"/>
    </location>
</feature>
<keyword evidence="2" id="KW-0732">Signal</keyword>
<dbReference type="RefSeq" id="WP_118991095.1">
    <property type="nucleotide sequence ID" value="NZ_CP023434.1"/>
</dbReference>
<dbReference type="KEGG" id="abae:CL176_09425"/>
<accession>A0A347WM93</accession>
<protein>
    <recommendedName>
        <fullName evidence="5">Polymer-forming cytoskeletal protein</fullName>
    </recommendedName>
</protein>
<feature type="transmembrane region" description="Helical" evidence="1">
    <location>
        <begin position="280"/>
        <end position="300"/>
    </location>
</feature>
<keyword evidence="4" id="KW-1185">Reference proteome</keyword>